<dbReference type="Pfam" id="PF14356">
    <property type="entry name" value="DUF4403"/>
    <property type="match status" value="1"/>
</dbReference>
<dbReference type="AlphaFoldDB" id="A0A5B8UZY1"/>
<evidence type="ECO:0000313" key="1">
    <source>
        <dbReference type="EMBL" id="QEC64133.1"/>
    </source>
</evidence>
<sequence length="469" mass="52172">MKLKPTQSLAVIILPLVLYSCATTKLLAPVIVPTAEIPNVVQPVSDIEVPVTVDLKNYFVQAERSVPNKYTDNQQPCEGLRYQYVFTRTPFTITGSNNVVNLSFTGSYGFAASYCAKCAIFPGTGQTPIVPVISAQCGWAGEQPRRMQISYQSTISITPDYHLRSKTILYPAPKPLDRCNVVMGTIDVTDRLIQYISDPLNDLGKQVDARIAAYNIRPMVEQIWKNLSTESKAGDMGYVYINPESVRLSSFNLNGSSLTFSVGLSAKPVFTTVSTQRSIKPLPNLSAYTPANGFNVYLDLHENYDHLTKTVNQQVAGMKADVAGKEFIVDNTKIWGSGKQVVMQVDFKGSSTGTIYLIGTPNYDAKTHELSFPDLSFDLQTKAWMLKAAKWMFNGKITDMIRQRATYNITQFLVDSKTRIQKEMSRDIGNGIRSDVLIHDLDIQAIYPTNEQLIIRTLSNGQIKVKVVM</sequence>
<name>A0A5B8UZY1_9SPHI</name>
<dbReference type="EMBL" id="CP042436">
    <property type="protein sequence ID" value="QEC64133.1"/>
    <property type="molecule type" value="Genomic_DNA"/>
</dbReference>
<organism evidence="1 2">
    <name type="scientific">Mucilaginibacter ginsenosidivorans</name>
    <dbReference type="NCBI Taxonomy" id="398053"/>
    <lineage>
        <taxon>Bacteria</taxon>
        <taxon>Pseudomonadati</taxon>
        <taxon>Bacteroidota</taxon>
        <taxon>Sphingobacteriia</taxon>
        <taxon>Sphingobacteriales</taxon>
        <taxon>Sphingobacteriaceae</taxon>
        <taxon>Mucilaginibacter</taxon>
    </lineage>
</organism>
<dbReference type="OrthoDB" id="617059at2"/>
<protein>
    <submittedName>
        <fullName evidence="1">DUF4403 family protein</fullName>
    </submittedName>
</protein>
<dbReference type="InterPro" id="IPR025515">
    <property type="entry name" value="DUF4403"/>
</dbReference>
<accession>A0A5B8UZY1</accession>
<reference evidence="1 2" key="1">
    <citation type="journal article" date="2017" name="Curr. Microbiol.">
        <title>Mucilaginibacter ginsenosidivorans sp. nov., Isolated from Soil of Ginseng Field.</title>
        <authorList>
            <person name="Kim M.M."/>
            <person name="Siddiqi M.Z."/>
            <person name="Im W.T."/>
        </authorList>
    </citation>
    <scope>NUCLEOTIDE SEQUENCE [LARGE SCALE GENOMIC DNA]</scope>
    <source>
        <strain evidence="1 2">Gsoil 3017</strain>
    </source>
</reference>
<keyword evidence="2" id="KW-1185">Reference proteome</keyword>
<dbReference type="PROSITE" id="PS51257">
    <property type="entry name" value="PROKAR_LIPOPROTEIN"/>
    <property type="match status" value="1"/>
</dbReference>
<proteinExistence type="predicted"/>
<gene>
    <name evidence="1" type="ORF">FRZ54_16630</name>
</gene>
<dbReference type="RefSeq" id="WP_147032706.1">
    <property type="nucleotide sequence ID" value="NZ_CP042436.1"/>
</dbReference>
<evidence type="ECO:0000313" key="2">
    <source>
        <dbReference type="Proteomes" id="UP000321479"/>
    </source>
</evidence>
<dbReference type="KEGG" id="mgin:FRZ54_16630"/>
<dbReference type="Proteomes" id="UP000321479">
    <property type="component" value="Chromosome"/>
</dbReference>